<dbReference type="Proteomes" id="UP000536604">
    <property type="component" value="Unassembled WGS sequence"/>
</dbReference>
<dbReference type="AlphaFoldDB" id="A0A841IKJ3"/>
<keyword evidence="3" id="KW-1185">Reference proteome</keyword>
<keyword evidence="1" id="KW-0732">Signal</keyword>
<dbReference type="EMBL" id="JACHJO010000003">
    <property type="protein sequence ID" value="MBB6119173.1"/>
    <property type="molecule type" value="Genomic_DNA"/>
</dbReference>
<dbReference type="Pfam" id="PF01674">
    <property type="entry name" value="Lipase_2"/>
    <property type="match status" value="1"/>
</dbReference>
<gene>
    <name evidence="2" type="ORF">FHS13_001108</name>
</gene>
<dbReference type="EC" id="3.1.1.3" evidence="2"/>
<dbReference type="PANTHER" id="PTHR32015:SF1">
    <property type="entry name" value="LIPASE"/>
    <property type="match status" value="1"/>
</dbReference>
<proteinExistence type="predicted"/>
<dbReference type="PANTHER" id="PTHR32015">
    <property type="entry name" value="FASTING INDUCED LIPASE"/>
    <property type="match status" value="1"/>
</dbReference>
<dbReference type="GO" id="GO:0016042">
    <property type="term" value="P:lipid catabolic process"/>
    <property type="evidence" value="ECO:0007669"/>
    <property type="project" value="InterPro"/>
</dbReference>
<dbReference type="GO" id="GO:0004806">
    <property type="term" value="F:triacylglycerol lipase activity"/>
    <property type="evidence" value="ECO:0007669"/>
    <property type="project" value="UniProtKB-EC"/>
</dbReference>
<dbReference type="InterPro" id="IPR002918">
    <property type="entry name" value="Lipase_EstA/Esterase_EstB"/>
</dbReference>
<evidence type="ECO:0000256" key="1">
    <source>
        <dbReference type="SAM" id="SignalP"/>
    </source>
</evidence>
<sequence length="222" mass="23745">MRALLTLAAAALTTLSAVLVPATAHAETRNPVLFVHGYSGSADNWDPMISDFTDDGWDRDELYAISYDYDASNTETAEAIAREVDRILAETGSEKIDMVTHSMGGLSSRWYLKFLGGHEKVDNWISLAGPNQGSTVELPCVGTSPSCQEVVVGSDFLAALNSGDPTPGDVAYTTFRSYCDFIIRPVSSVTLPGADNNLAGCVGHISFLRDSGVSEDVRDTLS</sequence>
<name>A0A841IKJ3_9ACTN</name>
<feature type="chain" id="PRO_5032860212" evidence="1">
    <location>
        <begin position="27"/>
        <end position="222"/>
    </location>
</feature>
<evidence type="ECO:0000313" key="2">
    <source>
        <dbReference type="EMBL" id="MBB6119173.1"/>
    </source>
</evidence>
<comment type="caution">
    <text evidence="2">The sequence shown here is derived from an EMBL/GenBank/DDBJ whole genome shotgun (WGS) entry which is preliminary data.</text>
</comment>
<dbReference type="Gene3D" id="3.40.50.1820">
    <property type="entry name" value="alpha/beta hydrolase"/>
    <property type="match status" value="1"/>
</dbReference>
<protein>
    <submittedName>
        <fullName evidence="2">Triacylglycerol lipase</fullName>
        <ecNumber evidence="2">3.1.1.3</ecNumber>
    </submittedName>
</protein>
<feature type="signal peptide" evidence="1">
    <location>
        <begin position="1"/>
        <end position="26"/>
    </location>
</feature>
<keyword evidence="2" id="KW-0378">Hydrolase</keyword>
<dbReference type="InterPro" id="IPR029058">
    <property type="entry name" value="AB_hydrolase_fold"/>
</dbReference>
<reference evidence="2 3" key="1">
    <citation type="submission" date="2020-08" db="EMBL/GenBank/DDBJ databases">
        <title>Genomic Encyclopedia of Type Strains, Phase III (KMG-III): the genomes of soil and plant-associated and newly described type strains.</title>
        <authorList>
            <person name="Whitman W."/>
        </authorList>
    </citation>
    <scope>NUCLEOTIDE SEQUENCE [LARGE SCALE GENOMIC DNA]</scope>
    <source>
        <strain evidence="2 3">CECT 8712</strain>
    </source>
</reference>
<organism evidence="2 3">
    <name type="scientific">Nocardiopsis algeriensis</name>
    <dbReference type="NCBI Taxonomy" id="1478215"/>
    <lineage>
        <taxon>Bacteria</taxon>
        <taxon>Bacillati</taxon>
        <taxon>Actinomycetota</taxon>
        <taxon>Actinomycetes</taxon>
        <taxon>Streptosporangiales</taxon>
        <taxon>Nocardiopsidaceae</taxon>
        <taxon>Nocardiopsis</taxon>
    </lineage>
</organism>
<dbReference type="SUPFAM" id="SSF53474">
    <property type="entry name" value="alpha/beta-Hydrolases"/>
    <property type="match status" value="1"/>
</dbReference>
<accession>A0A841IKJ3</accession>
<dbReference type="RefSeq" id="WP_184288493.1">
    <property type="nucleotide sequence ID" value="NZ_JACHJO010000003.1"/>
</dbReference>
<evidence type="ECO:0000313" key="3">
    <source>
        <dbReference type="Proteomes" id="UP000536604"/>
    </source>
</evidence>